<feature type="transmembrane region" description="Helical" evidence="1">
    <location>
        <begin position="52"/>
        <end position="72"/>
    </location>
</feature>
<proteinExistence type="predicted"/>
<feature type="transmembrane region" description="Helical" evidence="1">
    <location>
        <begin position="79"/>
        <end position="100"/>
    </location>
</feature>
<protein>
    <submittedName>
        <fullName evidence="2">Uncharacterized protein</fullName>
    </submittedName>
</protein>
<evidence type="ECO:0000256" key="1">
    <source>
        <dbReference type="SAM" id="Phobius"/>
    </source>
</evidence>
<organism evidence="2 3">
    <name type="scientific">Actinomadura miaoliensis</name>
    <dbReference type="NCBI Taxonomy" id="430685"/>
    <lineage>
        <taxon>Bacteria</taxon>
        <taxon>Bacillati</taxon>
        <taxon>Actinomycetota</taxon>
        <taxon>Actinomycetes</taxon>
        <taxon>Streptosporangiales</taxon>
        <taxon>Thermomonosporaceae</taxon>
        <taxon>Actinomadura</taxon>
    </lineage>
</organism>
<accession>A0ABP7W0N4</accession>
<gene>
    <name evidence="2" type="ORF">GCM10022214_40370</name>
</gene>
<keyword evidence="1" id="KW-0472">Membrane</keyword>
<dbReference type="InterPro" id="IPR045590">
    <property type="entry name" value="DUF6463"/>
</dbReference>
<dbReference type="EMBL" id="BAAAZG010000025">
    <property type="protein sequence ID" value="GAA4078301.1"/>
    <property type="molecule type" value="Genomic_DNA"/>
</dbReference>
<dbReference type="Pfam" id="PF20064">
    <property type="entry name" value="DUF6463"/>
    <property type="match status" value="1"/>
</dbReference>
<comment type="caution">
    <text evidence="2">The sequence shown here is derived from an EMBL/GenBank/DDBJ whole genome shotgun (WGS) entry which is preliminary data.</text>
</comment>
<sequence length="129" mass="14087">MITWAGRVIALLGTLHLLTSAFYSREHVPGWATGDLWFPGKGPEDLSPSAGAFWLTVGSFGLPLLLLGLLIIWMDRHRIVPPAFLAWTIGAWCTLGGLLLMPSPFLLAWVPAAMLLIAARRRARAETTP</sequence>
<reference evidence="3" key="1">
    <citation type="journal article" date="2019" name="Int. J. Syst. Evol. Microbiol.">
        <title>The Global Catalogue of Microorganisms (GCM) 10K type strain sequencing project: providing services to taxonomists for standard genome sequencing and annotation.</title>
        <authorList>
            <consortium name="The Broad Institute Genomics Platform"/>
            <consortium name="The Broad Institute Genome Sequencing Center for Infectious Disease"/>
            <person name="Wu L."/>
            <person name="Ma J."/>
        </authorList>
    </citation>
    <scope>NUCLEOTIDE SEQUENCE [LARGE SCALE GENOMIC DNA]</scope>
    <source>
        <strain evidence="3">JCM 16702</strain>
    </source>
</reference>
<keyword evidence="1" id="KW-0812">Transmembrane</keyword>
<name>A0ABP7W0N4_9ACTN</name>
<dbReference type="Proteomes" id="UP001500683">
    <property type="component" value="Unassembled WGS sequence"/>
</dbReference>
<dbReference type="RefSeq" id="WP_344949467.1">
    <property type="nucleotide sequence ID" value="NZ_BAAAZG010000025.1"/>
</dbReference>
<keyword evidence="3" id="KW-1185">Reference proteome</keyword>
<keyword evidence="1" id="KW-1133">Transmembrane helix</keyword>
<feature type="transmembrane region" description="Helical" evidence="1">
    <location>
        <begin position="106"/>
        <end position="123"/>
    </location>
</feature>
<evidence type="ECO:0000313" key="3">
    <source>
        <dbReference type="Proteomes" id="UP001500683"/>
    </source>
</evidence>
<evidence type="ECO:0000313" key="2">
    <source>
        <dbReference type="EMBL" id="GAA4078301.1"/>
    </source>
</evidence>